<evidence type="ECO:0000313" key="2">
    <source>
        <dbReference type="EMBL" id="WPZ23596.1"/>
    </source>
</evidence>
<feature type="region of interest" description="Disordered" evidence="1">
    <location>
        <begin position="1"/>
        <end position="30"/>
    </location>
</feature>
<accession>A0ABZ0V504</accession>
<dbReference type="RefSeq" id="WP_322329962.1">
    <property type="nucleotide sequence ID" value="NZ_CP139727.1"/>
</dbReference>
<dbReference type="InterPro" id="IPR047675">
    <property type="entry name" value="Putative_zinc-bd"/>
</dbReference>
<reference evidence="2 3" key="1">
    <citation type="submission" date="2023-11" db="EMBL/GenBank/DDBJ databases">
        <title>From the Deep-Sea to the Surface: Bacterial Genomes Isolated from the Moytirra Hydrothermal Vent Plume.</title>
        <authorList>
            <person name="Major S.R."/>
        </authorList>
    </citation>
    <scope>NUCLEOTIDE SEQUENCE [LARGE SCALE GENOMIC DNA]</scope>
    <source>
        <strain evidence="2 3">OXR-9</strain>
        <plasmid evidence="2 3">unnamed02</plasmid>
    </source>
</reference>
<evidence type="ECO:0000256" key="1">
    <source>
        <dbReference type="SAM" id="MobiDB-lite"/>
    </source>
</evidence>
<geneLocation type="plasmid" evidence="2 3">
    <name>unnamed02</name>
</geneLocation>
<protein>
    <submittedName>
        <fullName evidence="2">HGGxSTG domain-containing protein</fullName>
    </submittedName>
</protein>
<keyword evidence="2" id="KW-0614">Plasmid</keyword>
<dbReference type="Proteomes" id="UP001326567">
    <property type="component" value="Plasmid unnamed02"/>
</dbReference>
<gene>
    <name evidence="2" type="ORF">T7987_17135</name>
</gene>
<proteinExistence type="predicted"/>
<sequence>MTHQRNTGPMRTSPRCGAKTRKGTPCQAPALSGKARCRMHGGAAGSGAPKGNQNALKHGLHTKEALALRKHVRELLRNGKELIEKF</sequence>
<organism evidence="2 3">
    <name type="scientific">Sulfitobacter faviae</name>
    <dbReference type="NCBI Taxonomy" id="1775881"/>
    <lineage>
        <taxon>Bacteria</taxon>
        <taxon>Pseudomonadati</taxon>
        <taxon>Pseudomonadota</taxon>
        <taxon>Alphaproteobacteria</taxon>
        <taxon>Rhodobacterales</taxon>
        <taxon>Roseobacteraceae</taxon>
        <taxon>Sulfitobacter</taxon>
    </lineage>
</organism>
<feature type="compositionally biased region" description="Polar residues" evidence="1">
    <location>
        <begin position="1"/>
        <end position="10"/>
    </location>
</feature>
<dbReference type="NCBIfam" id="NF041373">
    <property type="entry name" value="HGG_STG"/>
    <property type="match status" value="1"/>
</dbReference>
<keyword evidence="3" id="KW-1185">Reference proteome</keyword>
<name>A0ABZ0V504_9RHOB</name>
<evidence type="ECO:0000313" key="3">
    <source>
        <dbReference type="Proteomes" id="UP001326567"/>
    </source>
</evidence>
<dbReference type="EMBL" id="CP139727">
    <property type="protein sequence ID" value="WPZ23596.1"/>
    <property type="molecule type" value="Genomic_DNA"/>
</dbReference>